<reference evidence="1" key="1">
    <citation type="submission" date="2014-11" db="EMBL/GenBank/DDBJ databases">
        <authorList>
            <person name="Otto D Thomas"/>
            <person name="Naeem Raeece"/>
        </authorList>
    </citation>
    <scope>NUCLEOTIDE SEQUENCE</scope>
</reference>
<protein>
    <submittedName>
        <fullName evidence="1">Uncharacterized protein</fullName>
    </submittedName>
</protein>
<name>A0A0G4HQ80_9ALVE</name>
<evidence type="ECO:0000313" key="1">
    <source>
        <dbReference type="EMBL" id="CEM46429.1"/>
    </source>
</evidence>
<feature type="non-terminal residue" evidence="1">
    <location>
        <position position="483"/>
    </location>
</feature>
<organism evidence="1">
    <name type="scientific">Chromera velia CCMP2878</name>
    <dbReference type="NCBI Taxonomy" id="1169474"/>
    <lineage>
        <taxon>Eukaryota</taxon>
        <taxon>Sar</taxon>
        <taxon>Alveolata</taxon>
        <taxon>Colpodellida</taxon>
        <taxon>Chromeraceae</taxon>
        <taxon>Chromera</taxon>
    </lineage>
</organism>
<accession>A0A0G4HQ80</accession>
<dbReference type="AlphaFoldDB" id="A0A0G4HQ80"/>
<gene>
    <name evidence="1" type="ORF">Cvel_7905</name>
</gene>
<dbReference type="EMBL" id="CDMZ01003451">
    <property type="protein sequence ID" value="CEM46429.1"/>
    <property type="molecule type" value="Genomic_DNA"/>
</dbReference>
<proteinExistence type="predicted"/>
<sequence length="483" mass="51924">MEHIFSLSGKLGKVVEAFLDQPGVHVNDECDEDRRLLERYLGRVVSPSPAKTEYLLRLTVSGLTDSAEKSALLSDLTTNLKCARLTIARPRDVTRVSSVVTAKENGVFLHVCLGTFAASFASLGVSLISGDDEDKQKEGTDEEEGGGRQAYGVVGSLLHSACSLAVVQEEREVVREEAAGTRGRLIVVVLDQLECLPLWFCTEVGGRESEWKKTTRALEAVAGLCAETGTSGSRPRLVVVGLLGRVSNISPAVLGWLPPRQGGGGGQGLQSGVFRVDFAERKKAFLRVAQRRSLRRQEGDKMEEREESQKMLWRGVAAGLSQFPVETDFAVYVRRAETVALSMAQGNGGGGIERPREAAARGLRWVFLDRRIRLGRAFALVGGGEMTDSRAIEEGGGVGRSIASFFQMRPGGIAGLQTLHPTLESPLLSTLLKAPSGGTLDGSVGGVLKKEEVSGLVLREGTRRAAVQLGEGVFSFFDDKTKV</sequence>